<dbReference type="InterPro" id="IPR002495">
    <property type="entry name" value="Glyco_trans_8"/>
</dbReference>
<keyword evidence="1" id="KW-0328">Glycosyltransferase</keyword>
<accession>A0A926E064</accession>
<evidence type="ECO:0000313" key="4">
    <source>
        <dbReference type="EMBL" id="MBC8547183.1"/>
    </source>
</evidence>
<proteinExistence type="predicted"/>
<dbReference type="Gene3D" id="3.90.550.10">
    <property type="entry name" value="Spore Coat Polysaccharide Biosynthesis Protein SpsA, Chain A"/>
    <property type="match status" value="1"/>
</dbReference>
<evidence type="ECO:0000313" key="5">
    <source>
        <dbReference type="Proteomes" id="UP000653127"/>
    </source>
</evidence>
<evidence type="ECO:0000256" key="2">
    <source>
        <dbReference type="ARBA" id="ARBA00022679"/>
    </source>
</evidence>
<dbReference type="AlphaFoldDB" id="A0A926E064"/>
<dbReference type="Pfam" id="PF01501">
    <property type="entry name" value="Glyco_transf_8"/>
    <property type="match status" value="1"/>
</dbReference>
<gene>
    <name evidence="4" type="ORF">H8711_09610</name>
</gene>
<evidence type="ECO:0000256" key="3">
    <source>
        <dbReference type="ARBA" id="ARBA00022723"/>
    </source>
</evidence>
<protein>
    <submittedName>
        <fullName evidence="4">Glycosyltransferase family 8 protein</fullName>
    </submittedName>
</protein>
<dbReference type="InterPro" id="IPR029044">
    <property type="entry name" value="Nucleotide-diphossugar_trans"/>
</dbReference>
<dbReference type="PANTHER" id="PTHR13778">
    <property type="entry name" value="GLYCOSYLTRANSFERASE 8 DOMAIN-CONTAINING PROTEIN"/>
    <property type="match status" value="1"/>
</dbReference>
<dbReference type="Proteomes" id="UP000653127">
    <property type="component" value="Unassembled WGS sequence"/>
</dbReference>
<dbReference type="GO" id="GO:0016757">
    <property type="term" value="F:glycosyltransferase activity"/>
    <property type="evidence" value="ECO:0007669"/>
    <property type="project" value="UniProtKB-KW"/>
</dbReference>
<dbReference type="CDD" id="cd04194">
    <property type="entry name" value="GT8_A4GalT_like"/>
    <property type="match status" value="1"/>
</dbReference>
<dbReference type="EMBL" id="JACRST010000015">
    <property type="protein sequence ID" value="MBC8547183.1"/>
    <property type="molecule type" value="Genomic_DNA"/>
</dbReference>
<dbReference type="InterPro" id="IPR050748">
    <property type="entry name" value="Glycosyltrans_8_dom-fam"/>
</dbReference>
<dbReference type="GO" id="GO:0046872">
    <property type="term" value="F:metal ion binding"/>
    <property type="evidence" value="ECO:0007669"/>
    <property type="project" value="UniProtKB-KW"/>
</dbReference>
<dbReference type="SUPFAM" id="SSF53448">
    <property type="entry name" value="Nucleotide-diphospho-sugar transferases"/>
    <property type="match status" value="1"/>
</dbReference>
<reference evidence="4" key="1">
    <citation type="submission" date="2020-08" db="EMBL/GenBank/DDBJ databases">
        <title>Genome public.</title>
        <authorList>
            <person name="Liu C."/>
            <person name="Sun Q."/>
        </authorList>
    </citation>
    <scope>NUCLEOTIDE SEQUENCE</scope>
    <source>
        <strain evidence="4">NSJ-31</strain>
    </source>
</reference>
<keyword evidence="5" id="KW-1185">Reference proteome</keyword>
<name>A0A926E064_9FIRM</name>
<keyword evidence="3" id="KW-0479">Metal-binding</keyword>
<sequence>MEDSFCGGFWMKNILVSLNAGYLRQLAVLLSSLLAANPGEEFCVYVAHSSLEQAQLDEMERMLGGRCALHSIRVSDEMIAFAPTSGRYPHEMYYRLFAPRFLPDSLDRILYLDPDIVAVNPIGALYNLDLGDNLFAASSHVHRQFQKFNEVRLGMDPDAAYVNSGVMLMNLALLRAELDPQEILSYIREHKNRLFLPDQDIINALYGGRILAVDPLRYNLSDKVLRLHNLYAGADRRLDLDWVRANTSLIHYCGRNKPWKPNYRGVLDIFYREAEARLDSATQRNAKGADGR</sequence>
<dbReference type="PANTHER" id="PTHR13778:SF47">
    <property type="entry name" value="LIPOPOLYSACCHARIDE 1,3-GALACTOSYLTRANSFERASE"/>
    <property type="match status" value="1"/>
</dbReference>
<comment type="caution">
    <text evidence="4">The sequence shown here is derived from an EMBL/GenBank/DDBJ whole genome shotgun (WGS) entry which is preliminary data.</text>
</comment>
<evidence type="ECO:0000256" key="1">
    <source>
        <dbReference type="ARBA" id="ARBA00022676"/>
    </source>
</evidence>
<organism evidence="4 5">
    <name type="scientific">Ligaoa zhengdingensis</name>
    <dbReference type="NCBI Taxonomy" id="2763658"/>
    <lineage>
        <taxon>Bacteria</taxon>
        <taxon>Bacillati</taxon>
        <taxon>Bacillota</taxon>
        <taxon>Clostridia</taxon>
        <taxon>Eubacteriales</taxon>
        <taxon>Oscillospiraceae</taxon>
        <taxon>Ligaoa</taxon>
    </lineage>
</organism>
<keyword evidence="2" id="KW-0808">Transferase</keyword>